<dbReference type="AlphaFoldDB" id="A0A183EQI3"/>
<dbReference type="Pfam" id="PF00501">
    <property type="entry name" value="AMP-binding"/>
    <property type="match status" value="1"/>
</dbReference>
<dbReference type="InterPro" id="IPR042099">
    <property type="entry name" value="ANL_N_sf"/>
</dbReference>
<evidence type="ECO:0000259" key="3">
    <source>
        <dbReference type="Pfam" id="PF00501"/>
    </source>
</evidence>
<reference evidence="4 5" key="2">
    <citation type="submission" date="2018-11" db="EMBL/GenBank/DDBJ databases">
        <authorList>
            <consortium name="Pathogen Informatics"/>
        </authorList>
    </citation>
    <scope>NUCLEOTIDE SEQUENCE [LARGE SCALE GENOMIC DNA]</scope>
</reference>
<sequence>MSVFWKREIPLSALQVDLESGKQWRYSELRAWTENCAQRLREIGVVPGTRCALICSTTAQAIFVHIACAMLGAILVSVNASLSPGEIWAQVDNSRAVHCFTEHQYLPKVEDVKRIGTVRTGGRISVSFIFPLQAFFTFFF</sequence>
<reference evidence="6" key="1">
    <citation type="submission" date="2016-06" db="UniProtKB">
        <authorList>
            <consortium name="WormBaseParasite"/>
        </authorList>
    </citation>
    <scope>IDENTIFICATION</scope>
</reference>
<dbReference type="OrthoDB" id="5862643at2759"/>
<proteinExistence type="predicted"/>
<dbReference type="Proteomes" id="UP000271098">
    <property type="component" value="Unassembled WGS sequence"/>
</dbReference>
<evidence type="ECO:0000256" key="2">
    <source>
        <dbReference type="ARBA" id="ARBA00023140"/>
    </source>
</evidence>
<keyword evidence="5" id="KW-1185">Reference proteome</keyword>
<evidence type="ECO:0000256" key="1">
    <source>
        <dbReference type="ARBA" id="ARBA00004275"/>
    </source>
</evidence>
<comment type="subcellular location">
    <subcellularLocation>
        <location evidence="1">Peroxisome</location>
    </subcellularLocation>
</comment>
<dbReference type="InterPro" id="IPR000873">
    <property type="entry name" value="AMP-dep_synth/lig_dom"/>
</dbReference>
<organism evidence="6">
    <name type="scientific">Gongylonema pulchrum</name>
    <dbReference type="NCBI Taxonomy" id="637853"/>
    <lineage>
        <taxon>Eukaryota</taxon>
        <taxon>Metazoa</taxon>
        <taxon>Ecdysozoa</taxon>
        <taxon>Nematoda</taxon>
        <taxon>Chromadorea</taxon>
        <taxon>Rhabditida</taxon>
        <taxon>Spirurina</taxon>
        <taxon>Spiruromorpha</taxon>
        <taxon>Spiruroidea</taxon>
        <taxon>Gongylonematidae</taxon>
        <taxon>Gongylonema</taxon>
    </lineage>
</organism>
<evidence type="ECO:0000313" key="5">
    <source>
        <dbReference type="Proteomes" id="UP000271098"/>
    </source>
</evidence>
<dbReference type="Gene3D" id="3.40.50.12780">
    <property type="entry name" value="N-terminal domain of ligase-like"/>
    <property type="match status" value="1"/>
</dbReference>
<dbReference type="SUPFAM" id="SSF56801">
    <property type="entry name" value="Acetyl-CoA synthetase-like"/>
    <property type="match status" value="1"/>
</dbReference>
<dbReference type="PANTHER" id="PTHR24096">
    <property type="entry name" value="LONG-CHAIN-FATTY-ACID--COA LIGASE"/>
    <property type="match status" value="1"/>
</dbReference>
<dbReference type="WBParaSite" id="GPUH_0002325301-mRNA-1">
    <property type="protein sequence ID" value="GPUH_0002325301-mRNA-1"/>
    <property type="gene ID" value="GPUH_0002325301"/>
</dbReference>
<feature type="domain" description="AMP-dependent synthetase/ligase" evidence="3">
    <location>
        <begin position="19"/>
        <end position="111"/>
    </location>
</feature>
<evidence type="ECO:0000313" key="6">
    <source>
        <dbReference type="WBParaSite" id="GPUH_0002325301-mRNA-1"/>
    </source>
</evidence>
<protein>
    <submittedName>
        <fullName evidence="6">AMP-binding domain-containing protein</fullName>
    </submittedName>
</protein>
<dbReference type="GO" id="GO:0016405">
    <property type="term" value="F:CoA-ligase activity"/>
    <property type="evidence" value="ECO:0007669"/>
    <property type="project" value="TreeGrafter"/>
</dbReference>
<dbReference type="EMBL" id="UYRT01097186">
    <property type="protein sequence ID" value="VDN41169.1"/>
    <property type="molecule type" value="Genomic_DNA"/>
</dbReference>
<keyword evidence="2" id="KW-0576">Peroxisome</keyword>
<dbReference type="GO" id="GO:0005777">
    <property type="term" value="C:peroxisome"/>
    <property type="evidence" value="ECO:0007669"/>
    <property type="project" value="UniProtKB-SubCell"/>
</dbReference>
<accession>A0A183EQI3</accession>
<dbReference type="PANTHER" id="PTHR24096:SF168">
    <property type="entry name" value="AMP-BINDING DOMAIN-CONTAINING PROTEIN"/>
    <property type="match status" value="1"/>
</dbReference>
<evidence type="ECO:0000313" key="4">
    <source>
        <dbReference type="EMBL" id="VDN41169.1"/>
    </source>
</evidence>
<name>A0A183EQI3_9BILA</name>
<gene>
    <name evidence="4" type="ORF">GPUH_LOCUS23223</name>
</gene>